<dbReference type="Gene3D" id="2.130.10.10">
    <property type="entry name" value="YVTN repeat-like/Quinoprotein amine dehydrogenase"/>
    <property type="match status" value="1"/>
</dbReference>
<name>A0A4Q9KT75_9MICR</name>
<dbReference type="EMBL" id="PIXR01002651">
    <property type="protein sequence ID" value="TBT97973.1"/>
    <property type="molecule type" value="Genomic_DNA"/>
</dbReference>
<feature type="region of interest" description="Disordered" evidence="1">
    <location>
        <begin position="31"/>
        <end position="78"/>
    </location>
</feature>
<feature type="region of interest" description="Disordered" evidence="1">
    <location>
        <begin position="435"/>
        <end position="470"/>
    </location>
</feature>
<evidence type="ECO:0000313" key="4">
    <source>
        <dbReference type="Proteomes" id="UP000293045"/>
    </source>
</evidence>
<protein>
    <submittedName>
        <fullName evidence="3">Cleavage and polyadenylation specificity factor</fullName>
    </submittedName>
</protein>
<dbReference type="GO" id="GO:0005634">
    <property type="term" value="C:nucleus"/>
    <property type="evidence" value="ECO:0007669"/>
    <property type="project" value="InterPro"/>
</dbReference>
<dbReference type="Proteomes" id="UP000293045">
    <property type="component" value="Unassembled WGS sequence"/>
</dbReference>
<dbReference type="InterPro" id="IPR050358">
    <property type="entry name" value="RSE1/DDB1/CFT1"/>
</dbReference>
<comment type="caution">
    <text evidence="3">The sequence shown here is derived from an EMBL/GenBank/DDBJ whole genome shotgun (WGS) entry which is preliminary data.</text>
</comment>
<dbReference type="GO" id="GO:0003676">
    <property type="term" value="F:nucleic acid binding"/>
    <property type="evidence" value="ECO:0007669"/>
    <property type="project" value="InterPro"/>
</dbReference>
<sequence>VDISNVDISNGDIDISILDSNINNTNNSILDSNRDIDSNRDSNINTNTSNTNINNTNSNTNTNTPPTPNNNNTTPTNNTLPLTYSYSLDLYRCNTLIDSYKLQLNEYICMVKYMLLNNTQEVLPYIIICTSYIKGEDNICKGRLIILKIKSVIPQINKPLTTLRLGVIAIENTKGPVICCDVLRYKIVVCIGTKVFVYEVSPIEGVSAIAFHDMHVMCSSVCCFKNYVVVGDVCRGVSMFYYQSRPVKMYLLGVSEALGVMGVIYVMRIGMLGGVNNRVLGGSSRVGLEGVSKEYGYKGVSRNMLEGVSNKEYDYKGVSSKEYNYRGVSNSTSKQHPLNISTYEQQGVNNLSFKQQGVSKSIDKQHPLNISTNEQHPVNNLSFKQQGVNNSTNEQQGVNNLSNEQHPVNNLSNKQHPLNISTYEQQGVNYLSNKQQGVSKSIDKQHPLNTNTTHNKQHPPPTNNTTTNTTTKYDNEVGMVCFDDSTLYCYTYSPYNLLSKNGTFLIKRSEITINEEIRVSGSGNIGVLFTNDSFIKITVLNEKFYNILNGLCSNVKGGVNYRNISITKNVLRGMCVKGGCFYEGVIEFLRFGYFKQKDVCREIGVEWEEVMSII</sequence>
<dbReference type="InterPro" id="IPR004871">
    <property type="entry name" value="RSE1/DDB1/CPSF1_C"/>
</dbReference>
<dbReference type="Pfam" id="PF03178">
    <property type="entry name" value="CPSF_A"/>
    <property type="match status" value="1"/>
</dbReference>
<gene>
    <name evidence="3" type="ORF">CWI39_2651p0010</name>
</gene>
<dbReference type="VEuPathDB" id="MicrosporidiaDB:CWI39_2651p0010"/>
<feature type="domain" description="RSE1/DDB1/CPSF1 C-terminal" evidence="2">
    <location>
        <begin position="95"/>
        <end position="253"/>
    </location>
</feature>
<dbReference type="InterPro" id="IPR015943">
    <property type="entry name" value="WD40/YVTN_repeat-like_dom_sf"/>
</dbReference>
<evidence type="ECO:0000256" key="1">
    <source>
        <dbReference type="SAM" id="MobiDB-lite"/>
    </source>
</evidence>
<feature type="non-terminal residue" evidence="3">
    <location>
        <position position="1"/>
    </location>
</feature>
<proteinExistence type="predicted"/>
<evidence type="ECO:0000259" key="2">
    <source>
        <dbReference type="Pfam" id="PF03178"/>
    </source>
</evidence>
<organism evidence="3 4">
    <name type="scientific">Hamiltosporidium magnivora</name>
    <dbReference type="NCBI Taxonomy" id="148818"/>
    <lineage>
        <taxon>Eukaryota</taxon>
        <taxon>Fungi</taxon>
        <taxon>Fungi incertae sedis</taxon>
        <taxon>Microsporidia</taxon>
        <taxon>Dubosqiidae</taxon>
        <taxon>Hamiltosporidium</taxon>
    </lineage>
</organism>
<reference evidence="3 4" key="1">
    <citation type="submission" date="2017-12" db="EMBL/GenBank/DDBJ databases">
        <authorList>
            <person name="Pombert J.-F."/>
            <person name="Haag K.L."/>
            <person name="Ebert D."/>
        </authorList>
    </citation>
    <scope>NUCLEOTIDE SEQUENCE [LARGE SCALE GENOMIC DNA]</scope>
    <source>
        <strain evidence="3">IL-BN-2</strain>
    </source>
</reference>
<evidence type="ECO:0000313" key="3">
    <source>
        <dbReference type="EMBL" id="TBT97973.1"/>
    </source>
</evidence>
<accession>A0A4Q9KT75</accession>
<dbReference type="PANTHER" id="PTHR10644">
    <property type="entry name" value="DNA REPAIR/RNA PROCESSING CPSF FAMILY"/>
    <property type="match status" value="1"/>
</dbReference>
<feature type="non-terminal residue" evidence="3">
    <location>
        <position position="614"/>
    </location>
</feature>
<feature type="region of interest" description="Disordered" evidence="1">
    <location>
        <begin position="384"/>
        <end position="415"/>
    </location>
</feature>
<feature type="compositionally biased region" description="Low complexity" evidence="1">
    <location>
        <begin position="41"/>
        <end position="78"/>
    </location>
</feature>
<dbReference type="AlphaFoldDB" id="A0A4Q9KT75"/>
<dbReference type="VEuPathDB" id="MicrosporidiaDB:CWI36_2337p0010"/>